<dbReference type="InterPro" id="IPR013424">
    <property type="entry name" value="Ice-binding_C"/>
</dbReference>
<evidence type="ECO:0000313" key="2">
    <source>
        <dbReference type="EMBL" id="QBH13559.1"/>
    </source>
</evidence>
<dbReference type="EMBL" id="QLNI01000032">
    <property type="protein sequence ID" value="RAM01097.1"/>
    <property type="molecule type" value="Genomic_DNA"/>
</dbReference>
<evidence type="ECO:0000313" key="3">
    <source>
        <dbReference type="EMBL" id="RAM01097.1"/>
    </source>
</evidence>
<reference evidence="2 5" key="2">
    <citation type="submission" date="2019-02" db="EMBL/GenBank/DDBJ databases">
        <title>Complete genome sequence of Desulfobacter hydrogenophilus AcRS1.</title>
        <authorList>
            <person name="Marietou A."/>
            <person name="Lund M.B."/>
            <person name="Marshall I.P.G."/>
            <person name="Schreiber L."/>
            <person name="Jorgensen B."/>
        </authorList>
    </citation>
    <scope>NUCLEOTIDE SEQUENCE [LARGE SCALE GENOMIC DNA]</scope>
    <source>
        <strain evidence="2 5">AcRS1</strain>
    </source>
</reference>
<dbReference type="OrthoDB" id="517263at2"/>
<gene>
    <name evidence="3" type="ORF">DO021_15530</name>
    <name evidence="2" type="ORF">EYB58_11860</name>
</gene>
<dbReference type="Pfam" id="PF07589">
    <property type="entry name" value="PEP-CTERM"/>
    <property type="match status" value="1"/>
</dbReference>
<dbReference type="InterPro" id="IPR029062">
    <property type="entry name" value="Class_I_gatase-like"/>
</dbReference>
<dbReference type="Proteomes" id="UP000248798">
    <property type="component" value="Unassembled WGS sequence"/>
</dbReference>
<dbReference type="AlphaFoldDB" id="A0A328FDJ1"/>
<organism evidence="3 4">
    <name type="scientific">Desulfobacter hydrogenophilus</name>
    <dbReference type="NCBI Taxonomy" id="2291"/>
    <lineage>
        <taxon>Bacteria</taxon>
        <taxon>Pseudomonadati</taxon>
        <taxon>Thermodesulfobacteriota</taxon>
        <taxon>Desulfobacteria</taxon>
        <taxon>Desulfobacterales</taxon>
        <taxon>Desulfobacteraceae</taxon>
        <taxon>Desulfobacter</taxon>
    </lineage>
</organism>
<dbReference type="SUPFAM" id="SSF52317">
    <property type="entry name" value="Class I glutamine amidotransferase-like"/>
    <property type="match status" value="1"/>
</dbReference>
<dbReference type="EMBL" id="CP036313">
    <property type="protein sequence ID" value="QBH13559.1"/>
    <property type="molecule type" value="Genomic_DNA"/>
</dbReference>
<dbReference type="Proteomes" id="UP000293902">
    <property type="component" value="Chromosome"/>
</dbReference>
<evidence type="ECO:0000259" key="1">
    <source>
        <dbReference type="Pfam" id="PF07589"/>
    </source>
</evidence>
<reference evidence="3 4" key="1">
    <citation type="submission" date="2018-06" db="EMBL/GenBank/DDBJ databases">
        <title>Complete Genome Sequence of Desulfobacter hydrogenophilus (DSM3380).</title>
        <authorList>
            <person name="Marietou A."/>
            <person name="Schreiber L."/>
            <person name="Marshall I."/>
            <person name="Jorgensen B."/>
        </authorList>
    </citation>
    <scope>NUCLEOTIDE SEQUENCE [LARGE SCALE GENOMIC DNA]</scope>
    <source>
        <strain evidence="3 4">DSM 3380</strain>
    </source>
</reference>
<keyword evidence="5" id="KW-1185">Reference proteome</keyword>
<accession>A0A328FDJ1</accession>
<proteinExistence type="predicted"/>
<sequence>MTVFPSRYVCMFSITIRKNICVINTVFLTRKKEMKKKIILAIFLFLATLINGMVPDSAEAGSVVIASDDWIFTNTGFSSRPVDTSNFAINLAEYLTGDNIGKIHAYSDFQSLTQSSLINTLNNAGYTYTTGYGISFDLETLSQYDALFFSSGLSTAGLDVLEDYVTGGGSVYIHAGLGMSNPSGAATAWNGFLSQYGMGFGTYFIGLGGATNISSTHPLFDGVSSLYMLNGHPITGDNIIATTTSGTPLFAANAVPIPGAGSAPEPSAIPEPATMLLFGLGLLGLAGGNRKKQQ</sequence>
<feature type="domain" description="Ice-binding protein C-terminal" evidence="1">
    <location>
        <begin position="268"/>
        <end position="291"/>
    </location>
</feature>
<evidence type="ECO:0000313" key="4">
    <source>
        <dbReference type="Proteomes" id="UP000248798"/>
    </source>
</evidence>
<dbReference type="NCBIfam" id="TIGR02595">
    <property type="entry name" value="PEP_CTERM"/>
    <property type="match status" value="1"/>
</dbReference>
<name>A0A328FDJ1_9BACT</name>
<evidence type="ECO:0000313" key="5">
    <source>
        <dbReference type="Proteomes" id="UP000293902"/>
    </source>
</evidence>
<protein>
    <submittedName>
        <fullName evidence="2">PEP-CTERM sorting domain-containing protein</fullName>
    </submittedName>
</protein>